<sequence>MKDSKNRKKIMILGASYSQIPLMRAARRLGFTVIAASIPGNYLGFGEADEIAYVDITDPEAVYEAAREWEISGIATCCMDVGTRSLGYVCEKMGLPGPSYRGACACTDKSLQKKAYTEAGVNTARYFQVSDEAQLEEALDNLRLPVMVKAVDLMGSRGIFRCDTRQEARENFRRSMEATGKDYCLVEEFLQGTMFGVEAMVSRGELVYVLPLGNDLKKGNPPFPVGHYVPWEHEQELGRKVREQAQRVVTALGFDNCPVDMDCMLLNGEVYIIEATARAGATCIADTVGIYYGIDYYEAIVRVAMGMDVKDLFQRPDIPRRPSITRLLAADEAGIVERICVPPILPEEVVDLSFNIQAGSAVQPMENGRDRIGQLIIKGDTLEECRARQAELLGKIRLEIKPSGTE</sequence>
<dbReference type="InterPro" id="IPR040570">
    <property type="entry name" value="LAL_C2"/>
</dbReference>
<comment type="cofactor">
    <cofactor evidence="1">
        <name>Mn(2+)</name>
        <dbReference type="ChEBI" id="CHEBI:29035"/>
    </cofactor>
</comment>
<dbReference type="GO" id="GO:0005524">
    <property type="term" value="F:ATP binding"/>
    <property type="evidence" value="ECO:0007669"/>
    <property type="project" value="UniProtKB-UniRule"/>
</dbReference>
<dbReference type="Proteomes" id="UP000886889">
    <property type="component" value="Unassembled WGS sequence"/>
</dbReference>
<dbReference type="PROSITE" id="PS50975">
    <property type="entry name" value="ATP_GRASP"/>
    <property type="match status" value="1"/>
</dbReference>
<evidence type="ECO:0000259" key="6">
    <source>
        <dbReference type="PROSITE" id="PS50975"/>
    </source>
</evidence>
<dbReference type="Gene3D" id="3.40.50.20">
    <property type="match status" value="1"/>
</dbReference>
<proteinExistence type="predicted"/>
<evidence type="ECO:0000256" key="5">
    <source>
        <dbReference type="PROSITE-ProRule" id="PRU00409"/>
    </source>
</evidence>
<keyword evidence="2" id="KW-0436">Ligase</keyword>
<organism evidence="7 8">
    <name type="scientific">Candidatus Merdiplasma excrementigallinarum</name>
    <dbReference type="NCBI Taxonomy" id="2840864"/>
    <lineage>
        <taxon>Bacteria</taxon>
        <taxon>Bacillati</taxon>
        <taxon>Bacillota</taxon>
        <taxon>Clostridia</taxon>
        <taxon>Lachnospirales</taxon>
        <taxon>Lachnospiraceae</taxon>
        <taxon>Lachnospiraceae incertae sedis</taxon>
        <taxon>Candidatus Merdiplasma</taxon>
    </lineage>
</organism>
<evidence type="ECO:0000256" key="2">
    <source>
        <dbReference type="ARBA" id="ARBA00022598"/>
    </source>
</evidence>
<accession>A0A9D1NZR0</accession>
<keyword evidence="4 5" id="KW-0067">ATP-binding</keyword>
<dbReference type="Pfam" id="PF01071">
    <property type="entry name" value="GARS_A"/>
    <property type="match status" value="1"/>
</dbReference>
<gene>
    <name evidence="7" type="ORF">IAC80_05580</name>
</gene>
<dbReference type="Pfam" id="PF18603">
    <property type="entry name" value="LAL_C2"/>
    <property type="match status" value="1"/>
</dbReference>
<reference evidence="7" key="2">
    <citation type="journal article" date="2021" name="PeerJ">
        <title>Extensive microbial diversity within the chicken gut microbiome revealed by metagenomics and culture.</title>
        <authorList>
            <person name="Gilroy R."/>
            <person name="Ravi A."/>
            <person name="Getino M."/>
            <person name="Pursley I."/>
            <person name="Horton D.L."/>
            <person name="Alikhan N.F."/>
            <person name="Baker D."/>
            <person name="Gharbi K."/>
            <person name="Hall N."/>
            <person name="Watson M."/>
            <person name="Adriaenssens E.M."/>
            <person name="Foster-Nyarko E."/>
            <person name="Jarju S."/>
            <person name="Secka A."/>
            <person name="Antonio M."/>
            <person name="Oren A."/>
            <person name="Chaudhuri R.R."/>
            <person name="La Ragione R."/>
            <person name="Hildebrand F."/>
            <person name="Pallen M.J."/>
        </authorList>
    </citation>
    <scope>NUCLEOTIDE SEQUENCE</scope>
    <source>
        <strain evidence="7">ChiBcec6-7307</strain>
    </source>
</reference>
<evidence type="ECO:0000313" key="7">
    <source>
        <dbReference type="EMBL" id="HIV23391.1"/>
    </source>
</evidence>
<name>A0A9D1NZR0_9FIRM</name>
<evidence type="ECO:0000256" key="3">
    <source>
        <dbReference type="ARBA" id="ARBA00022741"/>
    </source>
</evidence>
<dbReference type="EMBL" id="DVOS01000047">
    <property type="protein sequence ID" value="HIV23391.1"/>
    <property type="molecule type" value="Genomic_DNA"/>
</dbReference>
<comment type="caution">
    <text evidence="7">The sequence shown here is derived from an EMBL/GenBank/DDBJ whole genome shotgun (WGS) entry which is preliminary data.</text>
</comment>
<dbReference type="Gene3D" id="3.30.1490.20">
    <property type="entry name" value="ATP-grasp fold, A domain"/>
    <property type="match status" value="1"/>
</dbReference>
<dbReference type="PANTHER" id="PTHR43585">
    <property type="entry name" value="FUMIPYRROLE BIOSYNTHESIS PROTEIN C"/>
    <property type="match status" value="1"/>
</dbReference>
<evidence type="ECO:0000256" key="1">
    <source>
        <dbReference type="ARBA" id="ARBA00001936"/>
    </source>
</evidence>
<dbReference type="InterPro" id="IPR020561">
    <property type="entry name" value="PRibGlycinamid_synth_ATP-grasp"/>
</dbReference>
<dbReference type="InterPro" id="IPR052032">
    <property type="entry name" value="ATP-dep_AA_Ligase"/>
</dbReference>
<dbReference type="Gene3D" id="3.30.470.20">
    <property type="entry name" value="ATP-grasp fold, B domain"/>
    <property type="match status" value="1"/>
</dbReference>
<evidence type="ECO:0000313" key="8">
    <source>
        <dbReference type="Proteomes" id="UP000886889"/>
    </source>
</evidence>
<keyword evidence="3 5" id="KW-0547">Nucleotide-binding</keyword>
<protein>
    <submittedName>
        <fullName evidence="7">ATP-grasp domain-containing protein</fullName>
    </submittedName>
</protein>
<feature type="domain" description="ATP-grasp" evidence="6">
    <location>
        <begin position="113"/>
        <end position="305"/>
    </location>
</feature>
<dbReference type="PANTHER" id="PTHR43585:SF2">
    <property type="entry name" value="ATP-GRASP ENZYME FSQD"/>
    <property type="match status" value="1"/>
</dbReference>
<dbReference type="SUPFAM" id="SSF56059">
    <property type="entry name" value="Glutathione synthetase ATP-binding domain-like"/>
    <property type="match status" value="1"/>
</dbReference>
<dbReference type="SMART" id="SM01209">
    <property type="entry name" value="GARS_A"/>
    <property type="match status" value="1"/>
</dbReference>
<dbReference type="GO" id="GO:0016874">
    <property type="term" value="F:ligase activity"/>
    <property type="evidence" value="ECO:0007669"/>
    <property type="project" value="UniProtKB-KW"/>
</dbReference>
<evidence type="ECO:0000256" key="4">
    <source>
        <dbReference type="ARBA" id="ARBA00022840"/>
    </source>
</evidence>
<dbReference type="AlphaFoldDB" id="A0A9D1NZR0"/>
<dbReference type="InterPro" id="IPR013815">
    <property type="entry name" value="ATP_grasp_subdomain_1"/>
</dbReference>
<dbReference type="GO" id="GO:0046872">
    <property type="term" value="F:metal ion binding"/>
    <property type="evidence" value="ECO:0007669"/>
    <property type="project" value="InterPro"/>
</dbReference>
<dbReference type="InterPro" id="IPR011761">
    <property type="entry name" value="ATP-grasp"/>
</dbReference>
<reference evidence="7" key="1">
    <citation type="submission" date="2020-10" db="EMBL/GenBank/DDBJ databases">
        <authorList>
            <person name="Gilroy R."/>
        </authorList>
    </citation>
    <scope>NUCLEOTIDE SEQUENCE</scope>
    <source>
        <strain evidence="7">ChiBcec6-7307</strain>
    </source>
</reference>